<evidence type="ECO:0000313" key="2">
    <source>
        <dbReference type="Proteomes" id="UP000011599"/>
    </source>
</evidence>
<sequence length="227" mass="25875">MFTQRGDRFWTYEEPLRFFGVELGRIMSVMKLSSGGLFVQSPAELTPELKRALDDLGEVRFVAATSKLHGHLYMEQYRAAYPDVELLAAPGLAARRTDLQFDHLLGDTPDPRWGTDIDQAAIVGHRWLTEIAFFHRPSRTLILGDVGFHIGERSPLKTRLVARTLRIYERISPPIELRLTITNEATFRRSIRDVLAWDFDRVVPGHGEIVDSGGKRAVLDGYDWLLE</sequence>
<organism evidence="1 2">
    <name type="scientific">Natronorubrum tibetense GA33</name>
    <dbReference type="NCBI Taxonomy" id="1114856"/>
    <lineage>
        <taxon>Archaea</taxon>
        <taxon>Methanobacteriati</taxon>
        <taxon>Methanobacteriota</taxon>
        <taxon>Stenosarchaea group</taxon>
        <taxon>Halobacteria</taxon>
        <taxon>Halobacteriales</taxon>
        <taxon>Natrialbaceae</taxon>
        <taxon>Natronorubrum</taxon>
    </lineage>
</organism>
<dbReference type="PATRIC" id="fig|1114856.3.peg.3651"/>
<dbReference type="OrthoDB" id="350354at2157"/>
<protein>
    <recommendedName>
        <fullName evidence="3">DUF4336 domain-containing protein</fullName>
    </recommendedName>
</protein>
<dbReference type="eggNOG" id="ENOG502N5MB">
    <property type="taxonomic scope" value="Archaea"/>
</dbReference>
<name>L9VMS7_9EURY</name>
<dbReference type="Gene3D" id="3.60.15.10">
    <property type="entry name" value="Ribonuclease Z/Hydroxyacylglutathione hydrolase-like"/>
    <property type="match status" value="1"/>
</dbReference>
<dbReference type="SUPFAM" id="SSF56281">
    <property type="entry name" value="Metallo-hydrolase/oxidoreductase"/>
    <property type="match status" value="1"/>
</dbReference>
<proteinExistence type="predicted"/>
<dbReference type="InterPro" id="IPR025638">
    <property type="entry name" value="DUF4336"/>
</dbReference>
<dbReference type="Pfam" id="PF14234">
    <property type="entry name" value="DUF4336"/>
    <property type="match status" value="1"/>
</dbReference>
<dbReference type="PANTHER" id="PTHR33835">
    <property type="entry name" value="YALI0C07656P"/>
    <property type="match status" value="1"/>
</dbReference>
<dbReference type="PANTHER" id="PTHR33835:SF1">
    <property type="entry name" value="METALLO-BETA-LACTAMASE DOMAIN-CONTAINING PROTEIN"/>
    <property type="match status" value="1"/>
</dbReference>
<dbReference type="Proteomes" id="UP000011599">
    <property type="component" value="Unassembled WGS sequence"/>
</dbReference>
<keyword evidence="2" id="KW-1185">Reference proteome</keyword>
<dbReference type="AlphaFoldDB" id="L9VMS7"/>
<comment type="caution">
    <text evidence="1">The sequence shown here is derived from an EMBL/GenBank/DDBJ whole genome shotgun (WGS) entry which is preliminary data.</text>
</comment>
<dbReference type="STRING" id="1114856.GCA_000383975_00198"/>
<gene>
    <name evidence="1" type="ORF">C496_17617</name>
</gene>
<reference evidence="1 2" key="1">
    <citation type="journal article" date="2014" name="PLoS Genet.">
        <title>Phylogenetically driven sequencing of extremely halophilic archaea reveals strategies for static and dynamic osmo-response.</title>
        <authorList>
            <person name="Becker E.A."/>
            <person name="Seitzer P.M."/>
            <person name="Tritt A."/>
            <person name="Larsen D."/>
            <person name="Krusor M."/>
            <person name="Yao A.I."/>
            <person name="Wu D."/>
            <person name="Madern D."/>
            <person name="Eisen J.A."/>
            <person name="Darling A.E."/>
            <person name="Facciotti M.T."/>
        </authorList>
    </citation>
    <scope>NUCLEOTIDE SEQUENCE [LARGE SCALE GENOMIC DNA]</scope>
    <source>
        <strain evidence="1 2">GA33</strain>
    </source>
</reference>
<dbReference type="InterPro" id="IPR036866">
    <property type="entry name" value="RibonucZ/Hydroxyglut_hydro"/>
</dbReference>
<dbReference type="RefSeq" id="WP_006091585.1">
    <property type="nucleotide sequence ID" value="NZ_AOHW01000042.1"/>
</dbReference>
<accession>L9VMS7</accession>
<dbReference type="EMBL" id="AOHW01000042">
    <property type="protein sequence ID" value="ELY38464.1"/>
    <property type="molecule type" value="Genomic_DNA"/>
</dbReference>
<evidence type="ECO:0008006" key="3">
    <source>
        <dbReference type="Google" id="ProtNLM"/>
    </source>
</evidence>
<evidence type="ECO:0000313" key="1">
    <source>
        <dbReference type="EMBL" id="ELY38464.1"/>
    </source>
</evidence>